<evidence type="ECO:0000256" key="1">
    <source>
        <dbReference type="HAMAP-Rule" id="MF_00582"/>
    </source>
</evidence>
<evidence type="ECO:0000313" key="2">
    <source>
        <dbReference type="EMBL" id="WAI01372.1"/>
    </source>
</evidence>
<sequence length="222" mass="24758">MNKSRGMLVHHTADTFNTPHTENRHQRSPMLHFEKKGIRILGIAESYRGREQSLICGIVMRRDRIIDGCAFSRATVGGMDATDAVLAIWSSLARDDIQAIMLGGTVISWFNVMNISRVHEHTGLPVISVTYEDSPGLEDDIRYHFPGDTERLAAYIALGKRKPCELETGETVYLRAEGITLTDAVRACNIFTAQGKIPEPVRVARIVARGHLPDHPEAKDRD</sequence>
<dbReference type="RefSeq" id="WP_268186598.1">
    <property type="nucleotide sequence ID" value="NZ_CP113361.1"/>
</dbReference>
<dbReference type="KEGG" id="mou:OU421_00410"/>
<organism evidence="2 3">
    <name type="scientific">Methanogenium organophilum</name>
    <dbReference type="NCBI Taxonomy" id="2199"/>
    <lineage>
        <taxon>Archaea</taxon>
        <taxon>Methanobacteriati</taxon>
        <taxon>Methanobacteriota</taxon>
        <taxon>Stenosarchaea group</taxon>
        <taxon>Methanomicrobia</taxon>
        <taxon>Methanomicrobiales</taxon>
        <taxon>Methanomicrobiaceae</taxon>
        <taxon>Methanogenium</taxon>
    </lineage>
</organism>
<dbReference type="PANTHER" id="PTHR39518">
    <property type="entry name" value="UPF0215 PROTEIN MJ1150"/>
    <property type="match status" value="1"/>
</dbReference>
<dbReference type="Pfam" id="PF01949">
    <property type="entry name" value="Endo_dU"/>
    <property type="match status" value="1"/>
</dbReference>
<gene>
    <name evidence="2" type="ORF">OU421_00410</name>
</gene>
<protein>
    <recommendedName>
        <fullName evidence="1">UPF0215 protein OU421_00410</fullName>
    </recommendedName>
</protein>
<dbReference type="InterPro" id="IPR002802">
    <property type="entry name" value="Endo_dU"/>
</dbReference>
<evidence type="ECO:0000313" key="3">
    <source>
        <dbReference type="Proteomes" id="UP001163096"/>
    </source>
</evidence>
<proteinExistence type="inferred from homology"/>
<accession>A0A9X9S4K2</accession>
<dbReference type="AlphaFoldDB" id="A0A9X9S4K2"/>
<comment type="similarity">
    <text evidence="1">Belongs to the UPF0215 family.</text>
</comment>
<dbReference type="PIRSF" id="PIRSF006380">
    <property type="entry name" value="UCP006380"/>
    <property type="match status" value="1"/>
</dbReference>
<dbReference type="Gene3D" id="3.30.2170.10">
    <property type="entry name" value="archaeoglobus fulgidus dsm 4304 superfamily"/>
    <property type="match status" value="1"/>
</dbReference>
<dbReference type="EMBL" id="CP113361">
    <property type="protein sequence ID" value="WAI01372.1"/>
    <property type="molecule type" value="Genomic_DNA"/>
</dbReference>
<name>A0A9X9S4K2_METOG</name>
<reference evidence="2" key="1">
    <citation type="submission" date="2022-11" db="EMBL/GenBank/DDBJ databases">
        <title>Complete genome sequence of Methanogenium organophilum DSM 3596.</title>
        <authorList>
            <person name="Chen S.-C."/>
            <person name="Lai S.-J."/>
            <person name="You Y.-T."/>
        </authorList>
    </citation>
    <scope>NUCLEOTIDE SEQUENCE</scope>
    <source>
        <strain evidence="2">DSM 3596</strain>
    </source>
</reference>
<keyword evidence="3" id="KW-1185">Reference proteome</keyword>
<dbReference type="GeneID" id="76833518"/>
<dbReference type="Proteomes" id="UP001163096">
    <property type="component" value="Chromosome"/>
</dbReference>
<dbReference type="HAMAP" id="MF_00582">
    <property type="entry name" value="UPF0215"/>
    <property type="match status" value="1"/>
</dbReference>
<dbReference type="PANTHER" id="PTHR39518:SF2">
    <property type="entry name" value="UPF0215 PROTEIN MJ1150"/>
    <property type="match status" value="1"/>
</dbReference>